<dbReference type="AlphaFoldDB" id="A0A4Y2X076"/>
<evidence type="ECO:0000313" key="2">
    <source>
        <dbReference type="Proteomes" id="UP000499080"/>
    </source>
</evidence>
<proteinExistence type="predicted"/>
<name>A0A4Y2X076_ARAVE</name>
<sequence>MKSRTEGHQDIHPAVLCLRKTPFALQQERTSWVTKPIKRIDTSARIIILKSWTELITAEEDADVDIVMTAINKINTRSNVMVVGSYTDLSVLLIALSPGQKNIYFCKEKNGVIHSTVLHKIETMIEKYKNNKLLGSS</sequence>
<dbReference type="Proteomes" id="UP000499080">
    <property type="component" value="Unassembled WGS sequence"/>
</dbReference>
<comment type="caution">
    <text evidence="1">The sequence shown here is derived from an EMBL/GenBank/DDBJ whole genome shotgun (WGS) entry which is preliminary data.</text>
</comment>
<accession>A0A4Y2X076</accession>
<evidence type="ECO:0000313" key="1">
    <source>
        <dbReference type="EMBL" id="GBO42939.1"/>
    </source>
</evidence>
<dbReference type="EMBL" id="BGPR01069219">
    <property type="protein sequence ID" value="GBO42939.1"/>
    <property type="molecule type" value="Genomic_DNA"/>
</dbReference>
<protein>
    <submittedName>
        <fullName evidence="1">Uncharacterized protein</fullName>
    </submittedName>
</protein>
<gene>
    <name evidence="1" type="ORF">AVEN_161315_1</name>
</gene>
<keyword evidence="2" id="KW-1185">Reference proteome</keyword>
<reference evidence="1 2" key="1">
    <citation type="journal article" date="2019" name="Sci. Rep.">
        <title>Orb-weaving spider Araneus ventricosus genome elucidates the spidroin gene catalogue.</title>
        <authorList>
            <person name="Kono N."/>
            <person name="Nakamura H."/>
            <person name="Ohtoshi R."/>
            <person name="Moran D.A.P."/>
            <person name="Shinohara A."/>
            <person name="Yoshida Y."/>
            <person name="Fujiwara M."/>
            <person name="Mori M."/>
            <person name="Tomita M."/>
            <person name="Arakawa K."/>
        </authorList>
    </citation>
    <scope>NUCLEOTIDE SEQUENCE [LARGE SCALE GENOMIC DNA]</scope>
</reference>
<organism evidence="1 2">
    <name type="scientific">Araneus ventricosus</name>
    <name type="common">Orbweaver spider</name>
    <name type="synonym">Epeira ventricosa</name>
    <dbReference type="NCBI Taxonomy" id="182803"/>
    <lineage>
        <taxon>Eukaryota</taxon>
        <taxon>Metazoa</taxon>
        <taxon>Ecdysozoa</taxon>
        <taxon>Arthropoda</taxon>
        <taxon>Chelicerata</taxon>
        <taxon>Arachnida</taxon>
        <taxon>Araneae</taxon>
        <taxon>Araneomorphae</taxon>
        <taxon>Entelegynae</taxon>
        <taxon>Araneoidea</taxon>
        <taxon>Araneidae</taxon>
        <taxon>Araneus</taxon>
    </lineage>
</organism>